<protein>
    <recommendedName>
        <fullName evidence="3">MobB mobilization protein</fullName>
    </recommendedName>
</protein>
<reference evidence="1" key="1">
    <citation type="journal article" date="2016" name="Front. Microbiol.">
        <title>Genome Sequence of the Piezophilic, Mesophilic Sulfate-Reducing Bacterium Desulfovibrio indicus J2T.</title>
        <authorList>
            <person name="Cao J."/>
            <person name="Maignien L."/>
            <person name="Shao Z."/>
            <person name="Alain K."/>
            <person name="Jebbar M."/>
        </authorList>
    </citation>
    <scope>NUCLEOTIDE SEQUENCE</scope>
    <source>
        <strain evidence="1">NBRC 103626</strain>
    </source>
</reference>
<gene>
    <name evidence="1" type="ORF">NBEOAGPD_4917</name>
</gene>
<reference evidence="1" key="2">
    <citation type="submission" date="2021-08" db="EMBL/GenBank/DDBJ databases">
        <authorList>
            <person name="Tani A."/>
            <person name="Ola A."/>
            <person name="Ogura Y."/>
            <person name="Katsura K."/>
            <person name="Hayashi T."/>
        </authorList>
    </citation>
    <scope>NUCLEOTIDE SEQUENCE</scope>
    <source>
        <strain evidence="1">NBRC 103626</strain>
    </source>
</reference>
<dbReference type="RefSeq" id="WP_238306894.1">
    <property type="nucleotide sequence ID" value="NZ_BPQM01000152.1"/>
</dbReference>
<evidence type="ECO:0008006" key="3">
    <source>
        <dbReference type="Google" id="ProtNLM"/>
    </source>
</evidence>
<organism evidence="1 2">
    <name type="scientific">Methylobacterium gregans</name>
    <dbReference type="NCBI Taxonomy" id="374424"/>
    <lineage>
        <taxon>Bacteria</taxon>
        <taxon>Pseudomonadati</taxon>
        <taxon>Pseudomonadota</taxon>
        <taxon>Alphaproteobacteria</taxon>
        <taxon>Hyphomicrobiales</taxon>
        <taxon>Methylobacteriaceae</taxon>
        <taxon>Methylobacterium</taxon>
    </lineage>
</organism>
<dbReference type="Proteomes" id="UP001055108">
    <property type="component" value="Unassembled WGS sequence"/>
</dbReference>
<sequence>MPGQRGTEQRNLTKQVGIRLTEEEYERLLGEAQAAGLTLAALTRRRLLGLHITAQVDAELIRELRRLGGLAKIAIRTPGMAEHGRLALDEIRRAIAHLAEPPS</sequence>
<dbReference type="InterPro" id="IPR053842">
    <property type="entry name" value="NikA-like"/>
</dbReference>
<name>A0AA37MGM9_9HYPH</name>
<dbReference type="EMBL" id="BPQM01000152">
    <property type="protein sequence ID" value="GJD81663.1"/>
    <property type="molecule type" value="Genomic_DNA"/>
</dbReference>
<evidence type="ECO:0000313" key="2">
    <source>
        <dbReference type="Proteomes" id="UP001055108"/>
    </source>
</evidence>
<proteinExistence type="predicted"/>
<dbReference type="Pfam" id="PF21983">
    <property type="entry name" value="NikA-like"/>
    <property type="match status" value="1"/>
</dbReference>
<dbReference type="AlphaFoldDB" id="A0AA37MGM9"/>
<evidence type="ECO:0000313" key="1">
    <source>
        <dbReference type="EMBL" id="GJD81663.1"/>
    </source>
</evidence>
<accession>A0AA37MGM9</accession>
<keyword evidence="2" id="KW-1185">Reference proteome</keyword>
<comment type="caution">
    <text evidence="1">The sequence shown here is derived from an EMBL/GenBank/DDBJ whole genome shotgun (WGS) entry which is preliminary data.</text>
</comment>